<keyword evidence="3" id="KW-1185">Reference proteome</keyword>
<dbReference type="PANTHER" id="PTHR42695">
    <property type="entry name" value="GLUTAMINE AMIDOTRANSFERASE YLR126C-RELATED"/>
    <property type="match status" value="1"/>
</dbReference>
<dbReference type="PROSITE" id="PS51273">
    <property type="entry name" value="GATASE_TYPE_1"/>
    <property type="match status" value="1"/>
</dbReference>
<dbReference type="InterPro" id="IPR029062">
    <property type="entry name" value="Class_I_gatase-like"/>
</dbReference>
<dbReference type="RefSeq" id="WP_048121895.1">
    <property type="nucleotide sequence ID" value="NZ_CP009520.1"/>
</dbReference>
<sequence length="243" mass="27844">MRIHCLQHLKNDTLGSIGTWIDDKEYKLTKTLLYENSFFPAPEEFDLLLIMGGTMSIYQEEEYSWLKPEKEFVKTVIEDGKPVLGSCFGAQMISEVLGGKVTKNPYKEIGWHTVRSIEENIEQSPSELKDSKLPSCMFPEFTGFMWHGDTFEIPAGAVKLFESEACPNQGFIYNGNVLGLQFHPEANRQWVRNLIRDSGHDLVSGKYIQSEKEILGQESFFDSSRNLAFSLMNWFEEKCGQEN</sequence>
<name>A0A0E3LHU4_9EURY</name>
<dbReference type="CDD" id="cd01741">
    <property type="entry name" value="GATase1_1"/>
    <property type="match status" value="1"/>
</dbReference>
<dbReference type="InterPro" id="IPR017926">
    <property type="entry name" value="GATASE"/>
</dbReference>
<dbReference type="EMBL" id="CP009520">
    <property type="protein sequence ID" value="AKB44876.1"/>
    <property type="molecule type" value="Genomic_DNA"/>
</dbReference>
<dbReference type="InterPro" id="IPR044992">
    <property type="entry name" value="ChyE-like"/>
</dbReference>
<protein>
    <submittedName>
        <fullName evidence="2">GMP synthase (Glutamine-hydrolyzing)</fullName>
    </submittedName>
</protein>
<dbReference type="PATRIC" id="fig|1434123.4.peg.3194"/>
<dbReference type="AlphaFoldDB" id="A0A0E3LHU4"/>
<proteinExistence type="predicted"/>
<dbReference type="Proteomes" id="UP000033096">
    <property type="component" value="Chromosome"/>
</dbReference>
<dbReference type="KEGG" id="mvc:MSVAZ_2607"/>
<dbReference type="SUPFAM" id="SSF52317">
    <property type="entry name" value="Class I glutamine amidotransferase-like"/>
    <property type="match status" value="1"/>
</dbReference>
<dbReference type="Pfam" id="PF00117">
    <property type="entry name" value="GATase"/>
    <property type="match status" value="1"/>
</dbReference>
<evidence type="ECO:0000313" key="3">
    <source>
        <dbReference type="Proteomes" id="UP000033096"/>
    </source>
</evidence>
<dbReference type="GeneID" id="24811106"/>
<dbReference type="HOGENOM" id="CLU_054974_3_3_2"/>
<accession>A0A0E3LHU4</accession>
<evidence type="ECO:0000259" key="1">
    <source>
        <dbReference type="Pfam" id="PF00117"/>
    </source>
</evidence>
<reference evidence="2 3" key="1">
    <citation type="submission" date="2014-07" db="EMBL/GenBank/DDBJ databases">
        <title>Methanogenic archaea and the global carbon cycle.</title>
        <authorList>
            <person name="Henriksen J.R."/>
            <person name="Luke J."/>
            <person name="Reinhart S."/>
            <person name="Benedict M.N."/>
            <person name="Youngblut N.D."/>
            <person name="Metcalf M.E."/>
            <person name="Whitaker R.J."/>
            <person name="Metcalf W.W."/>
        </authorList>
    </citation>
    <scope>NUCLEOTIDE SEQUENCE [LARGE SCALE GENOMIC DNA]</scope>
    <source>
        <strain evidence="2 3">Z-761</strain>
    </source>
</reference>
<dbReference type="STRING" id="1434123.MSVAZ_2607"/>
<dbReference type="PANTHER" id="PTHR42695:SF5">
    <property type="entry name" value="GLUTAMINE AMIDOTRANSFERASE YLR126C-RELATED"/>
    <property type="match status" value="1"/>
</dbReference>
<gene>
    <name evidence="2" type="ORF">MSVAZ_2607</name>
</gene>
<dbReference type="GO" id="GO:0005829">
    <property type="term" value="C:cytosol"/>
    <property type="evidence" value="ECO:0007669"/>
    <property type="project" value="TreeGrafter"/>
</dbReference>
<organism evidence="2 3">
    <name type="scientific">Methanosarcina vacuolata Z-761</name>
    <dbReference type="NCBI Taxonomy" id="1434123"/>
    <lineage>
        <taxon>Archaea</taxon>
        <taxon>Methanobacteriati</taxon>
        <taxon>Methanobacteriota</taxon>
        <taxon>Stenosarchaea group</taxon>
        <taxon>Methanomicrobia</taxon>
        <taxon>Methanosarcinales</taxon>
        <taxon>Methanosarcinaceae</taxon>
        <taxon>Methanosarcina</taxon>
    </lineage>
</organism>
<evidence type="ECO:0000313" key="2">
    <source>
        <dbReference type="EMBL" id="AKB44876.1"/>
    </source>
</evidence>
<feature type="domain" description="Glutamine amidotransferase" evidence="1">
    <location>
        <begin position="42"/>
        <end position="187"/>
    </location>
</feature>
<dbReference type="Gene3D" id="3.40.50.880">
    <property type="match status" value="1"/>
</dbReference>
<dbReference type="FunFam" id="3.40.50.880:FF:000033">
    <property type="entry name" value="Glutamine amidotransferase class-I"/>
    <property type="match status" value="1"/>
</dbReference>